<keyword evidence="3" id="KW-0378">Hydrolase</keyword>
<dbReference type="SUPFAM" id="SSF55846">
    <property type="entry name" value="N-acetylmuramoyl-L-alanine amidase-like"/>
    <property type="match status" value="1"/>
</dbReference>
<dbReference type="InterPro" id="IPR002502">
    <property type="entry name" value="Amidase_domain"/>
</dbReference>
<evidence type="ECO:0000313" key="7">
    <source>
        <dbReference type="Proteomes" id="UP000267448"/>
    </source>
</evidence>
<organism evidence="6 7">
    <name type="scientific">Shewanella canadensis</name>
    <dbReference type="NCBI Taxonomy" id="271096"/>
    <lineage>
        <taxon>Bacteria</taxon>
        <taxon>Pseudomonadati</taxon>
        <taxon>Pseudomonadota</taxon>
        <taxon>Gammaproteobacteria</taxon>
        <taxon>Alteromonadales</taxon>
        <taxon>Shewanellaceae</taxon>
        <taxon>Shewanella</taxon>
    </lineage>
</organism>
<dbReference type="GO" id="GO:0009253">
    <property type="term" value="P:peptidoglycan catabolic process"/>
    <property type="evidence" value="ECO:0007669"/>
    <property type="project" value="InterPro"/>
</dbReference>
<dbReference type="CDD" id="cd06583">
    <property type="entry name" value="PGRP"/>
    <property type="match status" value="1"/>
</dbReference>
<dbReference type="Pfam" id="PF01510">
    <property type="entry name" value="Amidase_2"/>
    <property type="match status" value="1"/>
</dbReference>
<name>A0A3S0K9U6_9GAMM</name>
<evidence type="ECO:0000256" key="1">
    <source>
        <dbReference type="ARBA" id="ARBA00001561"/>
    </source>
</evidence>
<gene>
    <name evidence="6" type="ORF">EKG38_11445</name>
</gene>
<dbReference type="InterPro" id="IPR051206">
    <property type="entry name" value="NAMLAA_amidase_2"/>
</dbReference>
<feature type="domain" description="N-acetylmuramoyl-L-alanine amidase" evidence="5">
    <location>
        <begin position="58"/>
        <end position="205"/>
    </location>
</feature>
<evidence type="ECO:0000256" key="2">
    <source>
        <dbReference type="ARBA" id="ARBA00011901"/>
    </source>
</evidence>
<sequence>MTNSAFSSNAAHSISSAISTDPDTIKPDTFHFMLPPSQRPTFIPLKEELHPAFGWLTKNRSRSRRRDVFESIDTIVIHATAGYATKHAVDTWKERKASAHWIIPDENETEHGHFIWATVAEAKAAYHVGHVDYEPILGEGPNVNDRSLGVELVNTQNVQYFRDPYSQWQIEMLARIVLYAWAKYPNLRHVISHAKLDPSRRSDPGENFPWEAFKHKVLTHSVLEERHPLVLEANTSTVTSETDSLNLAVTNRAGHCCEP</sequence>
<accession>A0A3S0K9U6</accession>
<dbReference type="AlphaFoldDB" id="A0A3S0K9U6"/>
<evidence type="ECO:0000313" key="6">
    <source>
        <dbReference type="EMBL" id="RTR38771.1"/>
    </source>
</evidence>
<dbReference type="EMBL" id="RXNU01000005">
    <property type="protein sequence ID" value="RTR38771.1"/>
    <property type="molecule type" value="Genomic_DNA"/>
</dbReference>
<dbReference type="Gene3D" id="3.40.80.10">
    <property type="entry name" value="Peptidoglycan recognition protein-like"/>
    <property type="match status" value="1"/>
</dbReference>
<dbReference type="GO" id="GO:0071555">
    <property type="term" value="P:cell wall organization"/>
    <property type="evidence" value="ECO:0007669"/>
    <property type="project" value="UniProtKB-KW"/>
</dbReference>
<dbReference type="Proteomes" id="UP000267448">
    <property type="component" value="Unassembled WGS sequence"/>
</dbReference>
<dbReference type="RefSeq" id="WP_126520384.1">
    <property type="nucleotide sequence ID" value="NZ_RXNU01000005.1"/>
</dbReference>
<protein>
    <recommendedName>
        <fullName evidence="2">N-acetylmuramoyl-L-alanine amidase</fullName>
        <ecNumber evidence="2">3.5.1.28</ecNumber>
    </recommendedName>
</protein>
<comment type="caution">
    <text evidence="6">The sequence shown here is derived from an EMBL/GenBank/DDBJ whole genome shotgun (WGS) entry which is preliminary data.</text>
</comment>
<keyword evidence="7" id="KW-1185">Reference proteome</keyword>
<dbReference type="PANTHER" id="PTHR30417">
    <property type="entry name" value="N-ACETYLMURAMOYL-L-ALANINE AMIDASE AMID"/>
    <property type="match status" value="1"/>
</dbReference>
<dbReference type="SMART" id="SM00644">
    <property type="entry name" value="Ami_2"/>
    <property type="match status" value="1"/>
</dbReference>
<evidence type="ECO:0000256" key="4">
    <source>
        <dbReference type="ARBA" id="ARBA00023316"/>
    </source>
</evidence>
<dbReference type="PANTHER" id="PTHR30417:SF1">
    <property type="entry name" value="N-ACETYLMURAMOYL-L-ALANINE AMIDASE AMID"/>
    <property type="match status" value="1"/>
</dbReference>
<comment type="catalytic activity">
    <reaction evidence="1">
        <text>Hydrolyzes the link between N-acetylmuramoyl residues and L-amino acid residues in certain cell-wall glycopeptides.</text>
        <dbReference type="EC" id="3.5.1.28"/>
    </reaction>
</comment>
<dbReference type="EC" id="3.5.1.28" evidence="2"/>
<proteinExistence type="predicted"/>
<dbReference type="InterPro" id="IPR036505">
    <property type="entry name" value="Amidase/PGRP_sf"/>
</dbReference>
<evidence type="ECO:0000256" key="3">
    <source>
        <dbReference type="ARBA" id="ARBA00022801"/>
    </source>
</evidence>
<dbReference type="OrthoDB" id="9794842at2"/>
<evidence type="ECO:0000259" key="5">
    <source>
        <dbReference type="SMART" id="SM00644"/>
    </source>
</evidence>
<dbReference type="GO" id="GO:0008745">
    <property type="term" value="F:N-acetylmuramoyl-L-alanine amidase activity"/>
    <property type="evidence" value="ECO:0007669"/>
    <property type="project" value="UniProtKB-EC"/>
</dbReference>
<dbReference type="GO" id="GO:0009254">
    <property type="term" value="P:peptidoglycan turnover"/>
    <property type="evidence" value="ECO:0007669"/>
    <property type="project" value="TreeGrafter"/>
</dbReference>
<keyword evidence="4" id="KW-0961">Cell wall biogenesis/degradation</keyword>
<reference evidence="6 7" key="1">
    <citation type="submission" date="2018-12" db="EMBL/GenBank/DDBJ databases">
        <authorList>
            <person name="Yu L."/>
        </authorList>
    </citation>
    <scope>NUCLEOTIDE SEQUENCE [LARGE SCALE GENOMIC DNA]</scope>
    <source>
        <strain evidence="6 7">HAW-EB2</strain>
    </source>
</reference>